<dbReference type="GeneTree" id="ENSGT00950000182961"/>
<evidence type="ECO:0000256" key="3">
    <source>
        <dbReference type="ARBA" id="ARBA00022692"/>
    </source>
</evidence>
<evidence type="ECO:0000256" key="5">
    <source>
        <dbReference type="ARBA" id="ARBA00023136"/>
    </source>
</evidence>
<reference evidence="10" key="2">
    <citation type="submission" date="2025-09" db="UniProtKB">
        <authorList>
            <consortium name="Ensembl"/>
        </authorList>
    </citation>
    <scope>IDENTIFICATION</scope>
</reference>
<evidence type="ECO:0000256" key="1">
    <source>
        <dbReference type="ARBA" id="ARBA00004141"/>
    </source>
</evidence>
<feature type="transmembrane region" description="Helical" evidence="7">
    <location>
        <begin position="89"/>
        <end position="111"/>
    </location>
</feature>
<feature type="transmembrane region" description="Helical" evidence="7">
    <location>
        <begin position="49"/>
        <end position="77"/>
    </location>
</feature>
<dbReference type="PANTHER" id="PTHR14511:SF15">
    <property type="entry name" value="G-PROTEIN COUPLED RECEPTOR FAMILY C GROUP 5 MEMBER C"/>
    <property type="match status" value="1"/>
</dbReference>
<dbReference type="AlphaFoldDB" id="A0A3B3RW45"/>
<evidence type="ECO:0000256" key="2">
    <source>
        <dbReference type="ARBA" id="ARBA00007242"/>
    </source>
</evidence>
<proteinExistence type="inferred from homology"/>
<dbReference type="GO" id="GO:0030295">
    <property type="term" value="F:protein kinase activator activity"/>
    <property type="evidence" value="ECO:0007669"/>
    <property type="project" value="TreeGrafter"/>
</dbReference>
<evidence type="ECO:0000259" key="9">
    <source>
        <dbReference type="Pfam" id="PF00003"/>
    </source>
</evidence>
<dbReference type="GO" id="GO:0070062">
    <property type="term" value="C:extracellular exosome"/>
    <property type="evidence" value="ECO:0007669"/>
    <property type="project" value="TreeGrafter"/>
</dbReference>
<keyword evidence="4 7" id="KW-1133">Transmembrane helix</keyword>
<feature type="signal peptide" evidence="8">
    <location>
        <begin position="1"/>
        <end position="25"/>
    </location>
</feature>
<evidence type="ECO:0000313" key="11">
    <source>
        <dbReference type="Proteomes" id="UP000261540"/>
    </source>
</evidence>
<dbReference type="InterPro" id="IPR017978">
    <property type="entry name" value="GPCR_3_C"/>
</dbReference>
<keyword evidence="5 7" id="KW-0472">Membrane</keyword>
<dbReference type="GO" id="GO:0043235">
    <property type="term" value="C:receptor complex"/>
    <property type="evidence" value="ECO:0007669"/>
    <property type="project" value="TreeGrafter"/>
</dbReference>
<feature type="transmembrane region" description="Helical" evidence="7">
    <location>
        <begin position="157"/>
        <end position="183"/>
    </location>
</feature>
<dbReference type="Ensembl" id="ENSPKIT00000002633.1">
    <property type="protein sequence ID" value="ENSPKIP00000021981.1"/>
    <property type="gene ID" value="ENSPKIG00000006180.1"/>
</dbReference>
<dbReference type="OrthoDB" id="9880600at2759"/>
<evidence type="ECO:0000256" key="6">
    <source>
        <dbReference type="SAM" id="MobiDB-lite"/>
    </source>
</evidence>
<feature type="transmembrane region" description="Helical" evidence="7">
    <location>
        <begin position="203"/>
        <end position="226"/>
    </location>
</feature>
<feature type="chain" id="PRO_5017423186" evidence="8">
    <location>
        <begin position="26"/>
        <end position="419"/>
    </location>
</feature>
<feature type="transmembrane region" description="Helical" evidence="7">
    <location>
        <begin position="123"/>
        <end position="145"/>
    </location>
</feature>
<evidence type="ECO:0000256" key="4">
    <source>
        <dbReference type="ARBA" id="ARBA00022989"/>
    </source>
</evidence>
<accession>A0A3B3RW45</accession>
<dbReference type="PANTHER" id="PTHR14511">
    <property type="entry name" value="G PROTEIN COUPLED RECEPTOR, CLASS C, GROUP 5"/>
    <property type="match status" value="1"/>
</dbReference>
<sequence length="419" mass="45467">MDPGAARFSLLPVMSILLLQPEAQAADGPPDGCGASILPLYYKLCDLSAVWGVVVEALAAAGVVLSFILLVVLLASLPFVTDSQRRSSVGIQASFLLCTMGLFGLAFAFVMGRNFTTCTARQLLFGVLFAGCFACLLMQGVRLNLLARRDKGPPGWVLCLGALGLWLVEAIINVEWLVLTMSFPSANSTTDVPVPCPTSNQDFTMALIYVMVLLLTSLIGAVSALIGKRRQWLKECTFLLATASISLAIWVVWLTMYIHWNDGNGNSSWDDPTLAIALVINAWVFLTLSSFPQICMLTDDHTSKLGYGESLYSNTEVTYENTVKEQKAVGVSRTPYENLYMENKAFSMNEPSPGRRPTSPYSNWSRSSIYQPTALALITKGPPNKDLSYDALTARVTANPQVLSRSPSAAPQNQTLPGI</sequence>
<name>A0A3B3RW45_9TELE</name>
<keyword evidence="11" id="KW-1185">Reference proteome</keyword>
<organism evidence="10 11">
    <name type="scientific">Paramormyrops kingsleyae</name>
    <dbReference type="NCBI Taxonomy" id="1676925"/>
    <lineage>
        <taxon>Eukaryota</taxon>
        <taxon>Metazoa</taxon>
        <taxon>Chordata</taxon>
        <taxon>Craniata</taxon>
        <taxon>Vertebrata</taxon>
        <taxon>Euteleostomi</taxon>
        <taxon>Actinopterygii</taxon>
        <taxon>Neopterygii</taxon>
        <taxon>Teleostei</taxon>
        <taxon>Osteoglossocephala</taxon>
        <taxon>Osteoglossomorpha</taxon>
        <taxon>Osteoglossiformes</taxon>
        <taxon>Mormyridae</taxon>
        <taxon>Paramormyrops</taxon>
    </lineage>
</organism>
<keyword evidence="8" id="KW-0732">Signal</keyword>
<dbReference type="GO" id="GO:0005886">
    <property type="term" value="C:plasma membrane"/>
    <property type="evidence" value="ECO:0007669"/>
    <property type="project" value="TreeGrafter"/>
</dbReference>
<feature type="transmembrane region" description="Helical" evidence="7">
    <location>
        <begin position="238"/>
        <end position="260"/>
    </location>
</feature>
<dbReference type="Proteomes" id="UP000261540">
    <property type="component" value="Unplaced"/>
</dbReference>
<evidence type="ECO:0000256" key="7">
    <source>
        <dbReference type="SAM" id="Phobius"/>
    </source>
</evidence>
<evidence type="ECO:0000256" key="8">
    <source>
        <dbReference type="SAM" id="SignalP"/>
    </source>
</evidence>
<feature type="domain" description="G-protein coupled receptors family 3 profile" evidence="9">
    <location>
        <begin position="45"/>
        <end position="292"/>
    </location>
</feature>
<feature type="region of interest" description="Disordered" evidence="6">
    <location>
        <begin position="400"/>
        <end position="419"/>
    </location>
</feature>
<evidence type="ECO:0000313" key="10">
    <source>
        <dbReference type="Ensembl" id="ENSPKIP00000021981.1"/>
    </source>
</evidence>
<comment type="similarity">
    <text evidence="2">Belongs to the G-protein coupled receptor 3 family.</text>
</comment>
<dbReference type="InterPro" id="IPR051753">
    <property type="entry name" value="RA-inducible_GPCR3"/>
</dbReference>
<dbReference type="GO" id="GO:0004930">
    <property type="term" value="F:G protein-coupled receptor activity"/>
    <property type="evidence" value="ECO:0007669"/>
    <property type="project" value="InterPro"/>
</dbReference>
<comment type="subcellular location">
    <subcellularLocation>
        <location evidence="1">Membrane</location>
        <topology evidence="1">Multi-pass membrane protein</topology>
    </subcellularLocation>
</comment>
<feature type="transmembrane region" description="Helical" evidence="7">
    <location>
        <begin position="272"/>
        <end position="291"/>
    </location>
</feature>
<keyword evidence="3 7" id="KW-0812">Transmembrane</keyword>
<reference evidence="10" key="1">
    <citation type="submission" date="2025-08" db="UniProtKB">
        <authorList>
            <consortium name="Ensembl"/>
        </authorList>
    </citation>
    <scope>IDENTIFICATION</scope>
</reference>
<protein>
    <submittedName>
        <fullName evidence="10">G protein-coupled receptor class C group 5 member C</fullName>
    </submittedName>
</protein>
<gene>
    <name evidence="10" type="primary">GPRC5C</name>
</gene>
<dbReference type="Pfam" id="PF00003">
    <property type="entry name" value="7tm_3"/>
    <property type="match status" value="1"/>
</dbReference>